<dbReference type="InterPro" id="IPR036737">
    <property type="entry name" value="OmpA-like_sf"/>
</dbReference>
<dbReference type="SUPFAM" id="SSF82171">
    <property type="entry name" value="DPP6 N-terminal domain-like"/>
    <property type="match status" value="1"/>
</dbReference>
<evidence type="ECO:0000313" key="8">
    <source>
        <dbReference type="Proteomes" id="UP000245762"/>
    </source>
</evidence>
<dbReference type="InterPro" id="IPR011990">
    <property type="entry name" value="TPR-like_helical_dom_sf"/>
</dbReference>
<dbReference type="PANTHER" id="PTHR30329">
    <property type="entry name" value="STATOR ELEMENT OF FLAGELLAR MOTOR COMPLEX"/>
    <property type="match status" value="1"/>
</dbReference>
<dbReference type="PRINTS" id="PR01021">
    <property type="entry name" value="OMPADOMAIN"/>
</dbReference>
<accession>A0A316KYN9</accession>
<feature type="domain" description="OmpA-like" evidence="6">
    <location>
        <begin position="521"/>
        <end position="644"/>
    </location>
</feature>
<evidence type="ECO:0000313" key="7">
    <source>
        <dbReference type="EMBL" id="PWL37945.1"/>
    </source>
</evidence>
<keyword evidence="3" id="KW-0998">Cell outer membrane</keyword>
<gene>
    <name evidence="7" type="ORF">DKG77_14400</name>
</gene>
<dbReference type="GO" id="GO:0009279">
    <property type="term" value="C:cell outer membrane"/>
    <property type="evidence" value="ECO:0007669"/>
    <property type="project" value="UniProtKB-SubCell"/>
</dbReference>
<feature type="signal peptide" evidence="5">
    <location>
        <begin position="1"/>
        <end position="23"/>
    </location>
</feature>
<dbReference type="Proteomes" id="UP000245762">
    <property type="component" value="Unassembled WGS sequence"/>
</dbReference>
<dbReference type="InterPro" id="IPR006665">
    <property type="entry name" value="OmpA-like"/>
</dbReference>
<dbReference type="InterPro" id="IPR050330">
    <property type="entry name" value="Bact_OuterMem_StrucFunc"/>
</dbReference>
<dbReference type="SUPFAM" id="SSF48452">
    <property type="entry name" value="TPR-like"/>
    <property type="match status" value="1"/>
</dbReference>
<dbReference type="EMBL" id="QGEG01000003">
    <property type="protein sequence ID" value="PWL37945.1"/>
    <property type="molecule type" value="Genomic_DNA"/>
</dbReference>
<dbReference type="SUPFAM" id="SSF103088">
    <property type="entry name" value="OmpA-like"/>
    <property type="match status" value="1"/>
</dbReference>
<dbReference type="Pfam" id="PF00691">
    <property type="entry name" value="OmpA"/>
    <property type="match status" value="1"/>
</dbReference>
<sequence>MKKAKNISTTLLGYFLGIAFCFAQSKSSKGDDYFFQYDYKNAISAYELDLKNGTLSEQQFLNLADAYFKTNNFEKASDAYLSLYKKDTLMSNHHFNKMMQSLSKTTKKERKQAFLATMSSSFQKEFLENLEFNTQLLEDSNTNGGMDFQIFNLNGNSPQSDFSPSFYGGQLLFSSGRLQDTKRRYVPANEGYLNIYEAGLQSNGQISTAIPFSGITSSNYHKATPYYSQALRSIFYVLSNSEDGELSFDENGKNALAIGMQVKDGRFQLLLKDLSTSFYYPFYDEKTERLYFAANFDDGFGGTDIYFVHTNRGQIMSAPINLGPRINSAGNEIAPYIFEDSFYFSSDVFYGLGGMDIYRSNIDGGTFSIPINLGMGINSSDDDFGLIMRNDGDGLLGYFSSNRPGGKGKDDLYGFKVDKKPGLKTIALKGKVVKHVKKSKFVDKAAVRLWDINGNMLAETYTDDEGNYRLEIPWEKELVLESSKERYSMFTKRFTEKELDGEESINYDISISSYDDLVEEKEGQAVVKLEKFFFGRSASQLTPEIETELDKVVLFVRDFPSVQLRIETYTDSRGGSSTNFRLTQSRSDAIKKYLIQNGVPSSNIIYSIGYGEDKILNNCTNGVFCLEVLHKQNQRSMIVILNDNVLFD</sequence>
<dbReference type="Gene3D" id="3.30.1330.60">
    <property type="entry name" value="OmpA-like domain"/>
    <property type="match status" value="1"/>
</dbReference>
<organism evidence="7 8">
    <name type="scientific">Flagellimonas aquimarina</name>
    <dbReference type="NCBI Taxonomy" id="2201895"/>
    <lineage>
        <taxon>Bacteria</taxon>
        <taxon>Pseudomonadati</taxon>
        <taxon>Bacteroidota</taxon>
        <taxon>Flavobacteriia</taxon>
        <taxon>Flavobacteriales</taxon>
        <taxon>Flavobacteriaceae</taxon>
        <taxon>Flagellimonas</taxon>
    </lineage>
</organism>
<evidence type="ECO:0000256" key="1">
    <source>
        <dbReference type="ARBA" id="ARBA00004442"/>
    </source>
</evidence>
<evidence type="ECO:0000256" key="2">
    <source>
        <dbReference type="ARBA" id="ARBA00023136"/>
    </source>
</evidence>
<evidence type="ECO:0000256" key="4">
    <source>
        <dbReference type="PROSITE-ProRule" id="PRU00473"/>
    </source>
</evidence>
<keyword evidence="5" id="KW-0732">Signal</keyword>
<dbReference type="AlphaFoldDB" id="A0A316KYN9"/>
<proteinExistence type="predicted"/>
<name>A0A316KYN9_9FLAO</name>
<dbReference type="RefSeq" id="WP_109664381.1">
    <property type="nucleotide sequence ID" value="NZ_QGEG01000003.1"/>
</dbReference>
<dbReference type="PANTHER" id="PTHR30329:SF21">
    <property type="entry name" value="LIPOPROTEIN YIAD-RELATED"/>
    <property type="match status" value="1"/>
</dbReference>
<reference evidence="7 8" key="1">
    <citation type="submission" date="2018-05" db="EMBL/GenBank/DDBJ databases">
        <title>Complete genome sequence of Flagellimonas aquimarina ECD12 isolated from seaweed Ecklonia cava.</title>
        <authorList>
            <person name="Choi S."/>
            <person name="Seong C."/>
        </authorList>
    </citation>
    <scope>NUCLEOTIDE SEQUENCE [LARGE SCALE GENOMIC DNA]</scope>
    <source>
        <strain evidence="7 8">ECD12</strain>
    </source>
</reference>
<dbReference type="PROSITE" id="PS51123">
    <property type="entry name" value="OMPA_2"/>
    <property type="match status" value="1"/>
</dbReference>
<evidence type="ECO:0000256" key="3">
    <source>
        <dbReference type="ARBA" id="ARBA00023237"/>
    </source>
</evidence>
<protein>
    <submittedName>
        <fullName evidence="7">Cell envelope biogenesis protein OmpA</fullName>
    </submittedName>
</protein>
<comment type="caution">
    <text evidence="7">The sequence shown here is derived from an EMBL/GenBank/DDBJ whole genome shotgun (WGS) entry which is preliminary data.</text>
</comment>
<dbReference type="Gene3D" id="1.25.40.10">
    <property type="entry name" value="Tetratricopeptide repeat domain"/>
    <property type="match status" value="1"/>
</dbReference>
<dbReference type="OrthoDB" id="9809364at2"/>
<dbReference type="InterPro" id="IPR006664">
    <property type="entry name" value="OMP_bac"/>
</dbReference>
<feature type="chain" id="PRO_5016432637" evidence="5">
    <location>
        <begin position="24"/>
        <end position="648"/>
    </location>
</feature>
<keyword evidence="2 4" id="KW-0472">Membrane</keyword>
<evidence type="ECO:0000259" key="6">
    <source>
        <dbReference type="PROSITE" id="PS51123"/>
    </source>
</evidence>
<evidence type="ECO:0000256" key="5">
    <source>
        <dbReference type="SAM" id="SignalP"/>
    </source>
</evidence>
<comment type="subcellular location">
    <subcellularLocation>
        <location evidence="1">Cell outer membrane</location>
    </subcellularLocation>
</comment>
<dbReference type="CDD" id="cd07185">
    <property type="entry name" value="OmpA_C-like"/>
    <property type="match status" value="1"/>
</dbReference>
<keyword evidence="8" id="KW-1185">Reference proteome</keyword>